<dbReference type="AlphaFoldDB" id="A0A699GMI1"/>
<proteinExistence type="predicted"/>
<sequence>MVALPRCDELRRSINSPKYEAMFIFYFRWEIREDLRLAGEINALCARLTPIIDERKNSVDELDVLVGRSVPDKMDEFIKGVQGKDIPNLIKLQILGRKFELRAREKTFSSRSSKET</sequence>
<gene>
    <name evidence="1" type="ORF">Tci_073305</name>
</gene>
<protein>
    <submittedName>
        <fullName evidence="1">Uncharacterized protein</fullName>
    </submittedName>
</protein>
<organism evidence="1">
    <name type="scientific">Tanacetum cinerariifolium</name>
    <name type="common">Dalmatian daisy</name>
    <name type="synonym">Chrysanthemum cinerariifolium</name>
    <dbReference type="NCBI Taxonomy" id="118510"/>
    <lineage>
        <taxon>Eukaryota</taxon>
        <taxon>Viridiplantae</taxon>
        <taxon>Streptophyta</taxon>
        <taxon>Embryophyta</taxon>
        <taxon>Tracheophyta</taxon>
        <taxon>Spermatophyta</taxon>
        <taxon>Magnoliopsida</taxon>
        <taxon>eudicotyledons</taxon>
        <taxon>Gunneridae</taxon>
        <taxon>Pentapetalae</taxon>
        <taxon>asterids</taxon>
        <taxon>campanulids</taxon>
        <taxon>Asterales</taxon>
        <taxon>Asteraceae</taxon>
        <taxon>Asteroideae</taxon>
        <taxon>Anthemideae</taxon>
        <taxon>Anthemidinae</taxon>
        <taxon>Tanacetum</taxon>
    </lineage>
</organism>
<name>A0A699GMI1_TANCI</name>
<evidence type="ECO:0000313" key="1">
    <source>
        <dbReference type="EMBL" id="GEV01328.1"/>
    </source>
</evidence>
<reference evidence="1" key="1">
    <citation type="journal article" date="2019" name="Sci. Rep.">
        <title>Draft genome of Tanacetum cinerariifolium, the natural source of mosquito coil.</title>
        <authorList>
            <person name="Yamashiro T."/>
            <person name="Shiraishi A."/>
            <person name="Satake H."/>
            <person name="Nakayama K."/>
        </authorList>
    </citation>
    <scope>NUCLEOTIDE SEQUENCE</scope>
</reference>
<accession>A0A699GMI1</accession>
<dbReference type="EMBL" id="BKCJ010012605">
    <property type="protein sequence ID" value="GEV01328.1"/>
    <property type="molecule type" value="Genomic_DNA"/>
</dbReference>
<comment type="caution">
    <text evidence="1">The sequence shown here is derived from an EMBL/GenBank/DDBJ whole genome shotgun (WGS) entry which is preliminary data.</text>
</comment>